<dbReference type="AlphaFoldDB" id="A0A6A5CI81"/>
<feature type="compositionally biased region" description="Basic and acidic residues" evidence="1">
    <location>
        <begin position="404"/>
        <end position="414"/>
    </location>
</feature>
<reference evidence="2 3" key="1">
    <citation type="journal article" date="2019" name="Sci. Rep.">
        <title>Nanopore sequencing improves the draft genome of the human pathogenic amoeba Naegleria fowleri.</title>
        <authorList>
            <person name="Liechti N."/>
            <person name="Schurch N."/>
            <person name="Bruggmann R."/>
            <person name="Wittwer M."/>
        </authorList>
    </citation>
    <scope>NUCLEOTIDE SEQUENCE [LARGE SCALE GENOMIC DNA]</scope>
    <source>
        <strain evidence="2 3">ATCC 30894</strain>
    </source>
</reference>
<feature type="region of interest" description="Disordered" evidence="1">
    <location>
        <begin position="390"/>
        <end position="414"/>
    </location>
</feature>
<dbReference type="EMBL" id="VFQX01000002">
    <property type="protein sequence ID" value="KAF0984938.1"/>
    <property type="molecule type" value="Genomic_DNA"/>
</dbReference>
<dbReference type="Proteomes" id="UP000444721">
    <property type="component" value="Unassembled WGS sequence"/>
</dbReference>
<dbReference type="GeneID" id="68108055"/>
<comment type="caution">
    <text evidence="2">The sequence shown here is derived from an EMBL/GenBank/DDBJ whole genome shotgun (WGS) entry which is preliminary data.</text>
</comment>
<feature type="region of interest" description="Disordered" evidence="1">
    <location>
        <begin position="289"/>
        <end position="338"/>
    </location>
</feature>
<feature type="compositionally biased region" description="Low complexity" evidence="1">
    <location>
        <begin position="311"/>
        <end position="333"/>
    </location>
</feature>
<gene>
    <name evidence="2" type="ORF">FDP41_000837</name>
</gene>
<organism evidence="2 3">
    <name type="scientific">Naegleria fowleri</name>
    <name type="common">Brain eating amoeba</name>
    <dbReference type="NCBI Taxonomy" id="5763"/>
    <lineage>
        <taxon>Eukaryota</taxon>
        <taxon>Discoba</taxon>
        <taxon>Heterolobosea</taxon>
        <taxon>Tetramitia</taxon>
        <taxon>Eutetramitia</taxon>
        <taxon>Vahlkampfiidae</taxon>
        <taxon>Naegleria</taxon>
    </lineage>
</organism>
<dbReference type="OrthoDB" id="10528908at2759"/>
<dbReference type="VEuPathDB" id="AmoebaDB:NfTy_032240"/>
<dbReference type="VEuPathDB" id="AmoebaDB:NF0117610"/>
<evidence type="ECO:0000256" key="1">
    <source>
        <dbReference type="SAM" id="MobiDB-lite"/>
    </source>
</evidence>
<feature type="compositionally biased region" description="Gly residues" evidence="1">
    <location>
        <begin position="1"/>
        <end position="10"/>
    </location>
</feature>
<feature type="compositionally biased region" description="Low complexity" evidence="1">
    <location>
        <begin position="11"/>
        <end position="32"/>
    </location>
</feature>
<sequence>MTDWSGGGGYQQQQQLITSSMSPRMSSGSNSSDFNHSYLQHTLLQQSSSSPSSFANTNGSPLSTSIQIHSSSSSSSLIPSSCSPSFLHQPLSFSHHHQGNTPPSPITQQCLTGHNHYDPILLLHFLQEAKRLDPLALMNEAKENAIKKLEQNLLHESSSSSHHHRVGYSNSSNINSNSIIHWITITPQCSPRQMDGVCEVAELLMRYAHDNNKKWLLQTACVKSVLYGFEMDEVLHGLVWLVSEKIKSLNLNSRSSSGGSSTNNSPRLAIPFNVNKVTVKLENTNSECLSLKHDDDDDDINATRTSSEPPLLNSIEANSLNNNSNSSPGTPGTVKRKTPVKVVRVLSNDSLSPTTPPESASTIASKPQIVSAGSITRKGTAAARVVKRIQKQTDSPMSTPPTSPREEQHVHNEK</sequence>
<protein>
    <submittedName>
        <fullName evidence="2">Uncharacterized protein</fullName>
    </submittedName>
</protein>
<dbReference type="RefSeq" id="XP_044569651.1">
    <property type="nucleotide sequence ID" value="XM_044712215.1"/>
</dbReference>
<name>A0A6A5CI81_NAEFO</name>
<feature type="region of interest" description="Disordered" evidence="1">
    <location>
        <begin position="1"/>
        <end position="32"/>
    </location>
</feature>
<accession>A0A6A5CI81</accession>
<proteinExistence type="predicted"/>
<evidence type="ECO:0000313" key="2">
    <source>
        <dbReference type="EMBL" id="KAF0984938.1"/>
    </source>
</evidence>
<dbReference type="VEuPathDB" id="AmoebaDB:FDP41_000837"/>
<evidence type="ECO:0000313" key="3">
    <source>
        <dbReference type="Proteomes" id="UP000444721"/>
    </source>
</evidence>
<keyword evidence="3" id="KW-1185">Reference proteome</keyword>